<evidence type="ECO:0000313" key="2">
    <source>
        <dbReference type="EMBL" id="MPM01237.1"/>
    </source>
</evidence>
<accession>A0A644WCH1</accession>
<keyword evidence="1" id="KW-0472">Membrane</keyword>
<feature type="transmembrane region" description="Helical" evidence="1">
    <location>
        <begin position="42"/>
        <end position="62"/>
    </location>
</feature>
<evidence type="ECO:0000256" key="1">
    <source>
        <dbReference type="SAM" id="Phobius"/>
    </source>
</evidence>
<protein>
    <submittedName>
        <fullName evidence="2">Uncharacterized protein</fullName>
    </submittedName>
</protein>
<feature type="transmembrane region" description="Helical" evidence="1">
    <location>
        <begin position="68"/>
        <end position="89"/>
    </location>
</feature>
<proteinExistence type="predicted"/>
<feature type="transmembrane region" description="Helical" evidence="1">
    <location>
        <begin position="6"/>
        <end position="22"/>
    </location>
</feature>
<dbReference type="AlphaFoldDB" id="A0A644WCH1"/>
<comment type="caution">
    <text evidence="2">The sequence shown here is derived from an EMBL/GenBank/DDBJ whole genome shotgun (WGS) entry which is preliminary data.</text>
</comment>
<name>A0A644WCH1_9ZZZZ</name>
<keyword evidence="1" id="KW-0812">Transmembrane</keyword>
<keyword evidence="1" id="KW-1133">Transmembrane helix</keyword>
<reference evidence="2" key="1">
    <citation type="submission" date="2019-08" db="EMBL/GenBank/DDBJ databases">
        <authorList>
            <person name="Kucharzyk K."/>
            <person name="Murdoch R.W."/>
            <person name="Higgins S."/>
            <person name="Loffler F."/>
        </authorList>
    </citation>
    <scope>NUCLEOTIDE SEQUENCE</scope>
</reference>
<dbReference type="EMBL" id="VSSQ01000783">
    <property type="protein sequence ID" value="MPM01237.1"/>
    <property type="molecule type" value="Genomic_DNA"/>
</dbReference>
<organism evidence="2">
    <name type="scientific">bioreactor metagenome</name>
    <dbReference type="NCBI Taxonomy" id="1076179"/>
    <lineage>
        <taxon>unclassified sequences</taxon>
        <taxon>metagenomes</taxon>
        <taxon>ecological metagenomes</taxon>
    </lineage>
</organism>
<gene>
    <name evidence="2" type="ORF">SDC9_47475</name>
</gene>
<sequence length="100" mass="11102">MDLAYGICIAVVVVIFIFNSTFKGINDEASNQILSKANEKSLNFLFLSIFVVGMIATTSEVSGVFKSVGILGVVIMFILLCFTIFRFALFTHYDRKGIFD</sequence>